<dbReference type="Proteomes" id="UP001151699">
    <property type="component" value="Chromosome A"/>
</dbReference>
<organism evidence="2 3">
    <name type="scientific">Pseudolycoriella hygida</name>
    <dbReference type="NCBI Taxonomy" id="35572"/>
    <lineage>
        <taxon>Eukaryota</taxon>
        <taxon>Metazoa</taxon>
        <taxon>Ecdysozoa</taxon>
        <taxon>Arthropoda</taxon>
        <taxon>Hexapoda</taxon>
        <taxon>Insecta</taxon>
        <taxon>Pterygota</taxon>
        <taxon>Neoptera</taxon>
        <taxon>Endopterygota</taxon>
        <taxon>Diptera</taxon>
        <taxon>Nematocera</taxon>
        <taxon>Sciaroidea</taxon>
        <taxon>Sciaridae</taxon>
        <taxon>Pseudolycoriella</taxon>
    </lineage>
</organism>
<dbReference type="PANTHER" id="PTHR15921">
    <property type="entry name" value="PRE-MRNA CLEAVAGE COMPLEX II"/>
    <property type="match status" value="1"/>
</dbReference>
<accession>A0A9Q0S9C2</accession>
<dbReference type="GO" id="GO:0006369">
    <property type="term" value="P:termination of RNA polymerase II transcription"/>
    <property type="evidence" value="ECO:0007669"/>
    <property type="project" value="InterPro"/>
</dbReference>
<reference evidence="2" key="1">
    <citation type="submission" date="2022-07" db="EMBL/GenBank/DDBJ databases">
        <authorList>
            <person name="Trinca V."/>
            <person name="Uliana J.V.C."/>
            <person name="Torres T.T."/>
            <person name="Ward R.J."/>
            <person name="Monesi N."/>
        </authorList>
    </citation>
    <scope>NUCLEOTIDE SEQUENCE</scope>
    <source>
        <strain evidence="2">HSMRA1968</strain>
        <tissue evidence="2">Whole embryos</tissue>
    </source>
</reference>
<dbReference type="PROSITE" id="PS51391">
    <property type="entry name" value="CID"/>
    <property type="match status" value="1"/>
</dbReference>
<dbReference type="GO" id="GO:0005737">
    <property type="term" value="C:cytoplasm"/>
    <property type="evidence" value="ECO:0007669"/>
    <property type="project" value="TreeGrafter"/>
</dbReference>
<dbReference type="Gene3D" id="1.25.40.90">
    <property type="match status" value="1"/>
</dbReference>
<protein>
    <submittedName>
        <fullName evidence="2">Pre-mRNA cleavage complex 2 protein Pcf11</fullName>
    </submittedName>
</protein>
<dbReference type="SUPFAM" id="SSF48464">
    <property type="entry name" value="ENTH/VHS domain"/>
    <property type="match status" value="1"/>
</dbReference>
<evidence type="ECO:0000313" key="2">
    <source>
        <dbReference type="EMBL" id="KAJ6650167.1"/>
    </source>
</evidence>
<dbReference type="GO" id="GO:0031124">
    <property type="term" value="P:mRNA 3'-end processing"/>
    <property type="evidence" value="ECO:0007669"/>
    <property type="project" value="InterPro"/>
</dbReference>
<proteinExistence type="predicted"/>
<gene>
    <name evidence="2" type="primary">PCF11_0</name>
    <name evidence="2" type="ORF">Bhyg_05412</name>
</gene>
<comment type="caution">
    <text evidence="2">The sequence shown here is derived from an EMBL/GenBank/DDBJ whole genome shotgun (WGS) entry which is preliminary data.</text>
</comment>
<dbReference type="GO" id="GO:0005849">
    <property type="term" value="C:mRNA cleavage factor complex"/>
    <property type="evidence" value="ECO:0007669"/>
    <property type="project" value="TreeGrafter"/>
</dbReference>
<dbReference type="SMART" id="SM00582">
    <property type="entry name" value="RPR"/>
    <property type="match status" value="1"/>
</dbReference>
<dbReference type="InterPro" id="IPR006569">
    <property type="entry name" value="CID_dom"/>
</dbReference>
<sequence length="165" mass="18979">MPELINQNGKPSNLYLKNRACKSSIITDLSKLISKVKSCNKTEIEKISVYAKERVEYAGLIAKCILNNGAKSIANLYVIDSIIKNVRGVYITLFSDRSMIRRFSETFESAESNIRLKMFTLRHSWNGVFSPRLLNEIDREISKSDSNWPVMEFEKIYSYSVSIHQ</sequence>
<dbReference type="InterPro" id="IPR008942">
    <property type="entry name" value="ENTH_VHS"/>
</dbReference>
<name>A0A9Q0S9C2_9DIPT</name>
<dbReference type="EMBL" id="WJQU01000001">
    <property type="protein sequence ID" value="KAJ6650167.1"/>
    <property type="molecule type" value="Genomic_DNA"/>
</dbReference>
<dbReference type="PANTHER" id="PTHR15921:SF3">
    <property type="entry name" value="PRE-MRNA CLEAVAGE COMPLEX 2 PROTEIN PCF11"/>
    <property type="match status" value="1"/>
</dbReference>
<dbReference type="GO" id="GO:0003729">
    <property type="term" value="F:mRNA binding"/>
    <property type="evidence" value="ECO:0007669"/>
    <property type="project" value="InterPro"/>
</dbReference>
<evidence type="ECO:0000313" key="3">
    <source>
        <dbReference type="Proteomes" id="UP001151699"/>
    </source>
</evidence>
<dbReference type="AlphaFoldDB" id="A0A9Q0S9C2"/>
<dbReference type="GO" id="GO:0000993">
    <property type="term" value="F:RNA polymerase II complex binding"/>
    <property type="evidence" value="ECO:0007669"/>
    <property type="project" value="InterPro"/>
</dbReference>
<dbReference type="OrthoDB" id="343582at2759"/>
<keyword evidence="3" id="KW-1185">Reference proteome</keyword>
<evidence type="ECO:0000259" key="1">
    <source>
        <dbReference type="PROSITE" id="PS51391"/>
    </source>
</evidence>
<feature type="domain" description="CID" evidence="1">
    <location>
        <begin position="21"/>
        <end position="145"/>
    </location>
</feature>
<dbReference type="InterPro" id="IPR045154">
    <property type="entry name" value="PCF11-like"/>
</dbReference>